<feature type="transmembrane region" description="Helical" evidence="9">
    <location>
        <begin position="447"/>
        <end position="472"/>
    </location>
</feature>
<evidence type="ECO:0000313" key="12">
    <source>
        <dbReference type="Proteomes" id="UP001208656"/>
    </source>
</evidence>
<feature type="transmembrane region" description="Helical" evidence="9">
    <location>
        <begin position="203"/>
        <end position="226"/>
    </location>
</feature>
<comment type="caution">
    <text evidence="11">The sequence shown here is derived from an EMBL/GenBank/DDBJ whole genome shotgun (WGS) entry which is preliminary data.</text>
</comment>
<dbReference type="Pfam" id="PF00361">
    <property type="entry name" value="Proton_antipo_M"/>
    <property type="match status" value="1"/>
</dbReference>
<feature type="transmembrane region" description="Helical" evidence="9">
    <location>
        <begin position="6"/>
        <end position="22"/>
    </location>
</feature>
<evidence type="ECO:0000313" key="11">
    <source>
        <dbReference type="EMBL" id="MCU9595212.1"/>
    </source>
</evidence>
<feature type="transmembrane region" description="Helical" evidence="9">
    <location>
        <begin position="370"/>
        <end position="390"/>
    </location>
</feature>
<sequence>MNNLLIMPVIIPLIVGMVLIIFHKNIVLQRALSLFALFLSGFIAFVMMNQVREKGIQTLQLGGWEAPFGISFVGDMFSVLLVLTTCIVSSCCLIFAFRSIGEKNEKLYFYPLFLFLIVGVNGSFLTGDLFNLYVFFEVFLLASYVLITLGGGKKQLRESLKYVFINIVSSAFFLIGVAYLYSITGTLNLAHLSFRIAEAGQDGLITTIALLFLIVFSLKAGLLLFFWLPGSYSVPPTAIAAIFAALLTKVGIYSIFRMFTLVFYHEPQITHLMIGILAAVTMLLGAAGATGYMDVRKILTYNVVISVGFIVAGLVTMTEAGITGSIYYLIHDMIIKALVFLIGGTIILITGTSDLREMSGLIRRHPQLGWIFFIGTLSMVGIPPLSGFLGKVFITQGTFETGYYWLGGIGLLASIFILLSMIKLFMNAFWGETILSEDEEKGSIRGLLFPIALLLVVSLALGIGAEGIQAYIAQATEQLLNPSLYIEAVLK</sequence>
<feature type="transmembrane region" description="Helical" evidence="9">
    <location>
        <begin position="31"/>
        <end position="48"/>
    </location>
</feature>
<feature type="transmembrane region" description="Helical" evidence="9">
    <location>
        <begin position="268"/>
        <end position="287"/>
    </location>
</feature>
<evidence type="ECO:0000256" key="1">
    <source>
        <dbReference type="ARBA" id="ARBA00004651"/>
    </source>
</evidence>
<evidence type="ECO:0000259" key="10">
    <source>
        <dbReference type="Pfam" id="PF00361"/>
    </source>
</evidence>
<keyword evidence="12" id="KW-1185">Reference proteome</keyword>
<organism evidence="11 12">
    <name type="scientific">Pallidibacillus thermolactis</name>
    <dbReference type="NCBI Taxonomy" id="251051"/>
    <lineage>
        <taxon>Bacteria</taxon>
        <taxon>Bacillati</taxon>
        <taxon>Bacillota</taxon>
        <taxon>Bacilli</taxon>
        <taxon>Bacillales</taxon>
        <taxon>Bacillaceae</taxon>
        <taxon>Pallidibacillus</taxon>
    </lineage>
</organism>
<keyword evidence="3" id="KW-0813">Transport</keyword>
<dbReference type="EMBL" id="JAOUSE010000043">
    <property type="protein sequence ID" value="MCU9595212.1"/>
    <property type="molecule type" value="Genomic_DNA"/>
</dbReference>
<dbReference type="Proteomes" id="UP001208656">
    <property type="component" value="Unassembled WGS sequence"/>
</dbReference>
<evidence type="ECO:0000256" key="7">
    <source>
        <dbReference type="ARBA" id="ARBA00023136"/>
    </source>
</evidence>
<feature type="transmembrane region" description="Helical" evidence="9">
    <location>
        <begin position="163"/>
        <end position="183"/>
    </location>
</feature>
<dbReference type="RefSeq" id="WP_173659698.1">
    <property type="nucleotide sequence ID" value="NZ_JAOUSE010000043.1"/>
</dbReference>
<evidence type="ECO:0000256" key="3">
    <source>
        <dbReference type="ARBA" id="ARBA00022449"/>
    </source>
</evidence>
<reference evidence="11 12" key="1">
    <citation type="submission" date="2022-10" db="EMBL/GenBank/DDBJ databases">
        <title>Description of Fervidibacillus gen. nov. in the family Fervidibacillaceae fam. nov. with two species, Fervidibacillus albus sp. nov., and Fervidibacillus halotolerans sp. nov., isolated from tidal flat sediments.</title>
        <authorList>
            <person name="Kwon K.K."/>
            <person name="Yang S.-H."/>
        </authorList>
    </citation>
    <scope>NUCLEOTIDE SEQUENCE [LARGE SCALE GENOMIC DNA]</scope>
    <source>
        <strain evidence="11 12">DSM 23332</strain>
    </source>
</reference>
<dbReference type="InterPro" id="IPR003918">
    <property type="entry name" value="NADH_UbQ_OxRdtase"/>
</dbReference>
<dbReference type="NCBIfam" id="NF009306">
    <property type="entry name" value="PRK12663.1"/>
    <property type="match status" value="1"/>
</dbReference>
<dbReference type="PANTHER" id="PTHR42703">
    <property type="entry name" value="NADH DEHYDROGENASE"/>
    <property type="match status" value="1"/>
</dbReference>
<feature type="transmembrane region" description="Helical" evidence="9">
    <location>
        <begin position="68"/>
        <end position="95"/>
    </location>
</feature>
<keyword evidence="3" id="KW-0050">Antiport</keyword>
<comment type="subcellular location">
    <subcellularLocation>
        <location evidence="1">Cell membrane</location>
        <topology evidence="1">Multi-pass membrane protein</topology>
    </subcellularLocation>
    <subcellularLocation>
        <location evidence="8">Membrane</location>
        <topology evidence="8">Multi-pass membrane protein</topology>
    </subcellularLocation>
</comment>
<feature type="transmembrane region" description="Helical" evidence="9">
    <location>
        <begin position="107"/>
        <end position="126"/>
    </location>
</feature>
<protein>
    <submittedName>
        <fullName evidence="11">Na+/H+ antiporter subunit D</fullName>
    </submittedName>
</protein>
<keyword evidence="4" id="KW-1003">Cell membrane</keyword>
<comment type="similarity">
    <text evidence="2">Belongs to the CPA3 antiporters (TC 2.A.63) subunit D family.</text>
</comment>
<dbReference type="InterPro" id="IPR001750">
    <property type="entry name" value="ND/Mrp_TM"/>
</dbReference>
<dbReference type="PANTHER" id="PTHR42703:SF1">
    <property type="entry name" value="NA(+)_H(+) ANTIPORTER SUBUNIT D1"/>
    <property type="match status" value="1"/>
</dbReference>
<feature type="transmembrane region" description="Helical" evidence="9">
    <location>
        <begin position="402"/>
        <end position="426"/>
    </location>
</feature>
<feature type="transmembrane region" description="Helical" evidence="9">
    <location>
        <begin position="326"/>
        <end position="349"/>
    </location>
</feature>
<evidence type="ECO:0000256" key="4">
    <source>
        <dbReference type="ARBA" id="ARBA00022475"/>
    </source>
</evidence>
<keyword evidence="6 9" id="KW-1133">Transmembrane helix</keyword>
<accession>A0ABT2WIG0</accession>
<dbReference type="NCBIfam" id="NF005818">
    <property type="entry name" value="PRK07691.1"/>
    <property type="match status" value="1"/>
</dbReference>
<evidence type="ECO:0000256" key="5">
    <source>
        <dbReference type="ARBA" id="ARBA00022692"/>
    </source>
</evidence>
<keyword evidence="5 8" id="KW-0812">Transmembrane</keyword>
<proteinExistence type="inferred from homology"/>
<evidence type="ECO:0000256" key="6">
    <source>
        <dbReference type="ARBA" id="ARBA00022989"/>
    </source>
</evidence>
<feature type="transmembrane region" description="Helical" evidence="9">
    <location>
        <begin position="132"/>
        <end position="151"/>
    </location>
</feature>
<evidence type="ECO:0000256" key="9">
    <source>
        <dbReference type="SAM" id="Phobius"/>
    </source>
</evidence>
<keyword evidence="7 9" id="KW-0472">Membrane</keyword>
<gene>
    <name evidence="11" type="ORF">OEV82_12260</name>
</gene>
<name>A0ABT2WIG0_9BACI</name>
<feature type="transmembrane region" description="Helical" evidence="9">
    <location>
        <begin position="238"/>
        <end position="256"/>
    </location>
</feature>
<dbReference type="InterPro" id="IPR050586">
    <property type="entry name" value="CPA3_Na-H_Antiporter_D"/>
</dbReference>
<dbReference type="PRINTS" id="PR01437">
    <property type="entry name" value="NUOXDRDTASE4"/>
</dbReference>
<feature type="transmembrane region" description="Helical" evidence="9">
    <location>
        <begin position="299"/>
        <end position="320"/>
    </location>
</feature>
<evidence type="ECO:0000256" key="8">
    <source>
        <dbReference type="RuleBase" id="RU000320"/>
    </source>
</evidence>
<evidence type="ECO:0000256" key="2">
    <source>
        <dbReference type="ARBA" id="ARBA00005346"/>
    </source>
</evidence>
<feature type="domain" description="NADH:quinone oxidoreductase/Mrp antiporter transmembrane" evidence="10">
    <location>
        <begin position="127"/>
        <end position="416"/>
    </location>
</feature>